<dbReference type="OrthoDB" id="1746909at2759"/>
<evidence type="ECO:0000256" key="2">
    <source>
        <dbReference type="SAM" id="SignalP"/>
    </source>
</evidence>
<protein>
    <recommendedName>
        <fullName evidence="3">DUF4283 domain-containing protein</fullName>
    </recommendedName>
</protein>
<dbReference type="PANTHER" id="PTHR33233:SF17">
    <property type="entry name" value="DUF4283 DOMAIN-CONTAINING PROTEIN"/>
    <property type="match status" value="1"/>
</dbReference>
<feature type="compositionally biased region" description="Acidic residues" evidence="1">
    <location>
        <begin position="251"/>
        <end position="270"/>
    </location>
</feature>
<dbReference type="PANTHER" id="PTHR33233">
    <property type="entry name" value="ENDONUCLEASE/EXONUCLEASE/PHOSPHATASE"/>
    <property type="match status" value="1"/>
</dbReference>
<sequence length="449" mass="48910">MAATFLLLFVSSLSEAFCQTLCVLSESSSPRVLDVSSESATDSSSSSPSEQSSRDSLSDTTSAEVLAIARPPPTEDPIGASIFPVDALLAAMAASPLFCEVVPSFTSLTSLLCDFGADPEPLALILFLPMIFSSFLHWFLIDCWTVRIFFVRRTLEGFKGWNLPQPSCLRFVRTSPWVKKKIKAKGSGSAPKSHNNEVSEVNEGTTSQKSGLAAIAASNVSTGKIDAPIGSSVGGGRAIASTSAEVVSESESLEDCSEGEEEDESVADSDETSRTLGEDDSDTTQGVQQNASEREETNKRRNAAAIFPPKNPWITKSAVSLFAGNRIPENGLKLQKIEVGDGPIKFEEENVPKEDWNYCLMGYVAGRFPGKKAIQQLVTSWKEKVSLHYHSSGWIVFKFDNLEGRDNILQGGPYMVFGRPLLLKILPDYFSFIYEELSCILVWVQLDQP</sequence>
<feature type="compositionally biased region" description="Low complexity" evidence="1">
    <location>
        <begin position="35"/>
        <end position="51"/>
    </location>
</feature>
<evidence type="ECO:0000256" key="1">
    <source>
        <dbReference type="SAM" id="MobiDB-lite"/>
    </source>
</evidence>
<accession>A0A7J0GRZ3</accession>
<feature type="region of interest" description="Disordered" evidence="1">
    <location>
        <begin position="242"/>
        <end position="307"/>
    </location>
</feature>
<dbReference type="Proteomes" id="UP000585474">
    <property type="component" value="Unassembled WGS sequence"/>
</dbReference>
<evidence type="ECO:0000259" key="3">
    <source>
        <dbReference type="Pfam" id="PF14111"/>
    </source>
</evidence>
<comment type="caution">
    <text evidence="4">The sequence shown here is derived from an EMBL/GenBank/DDBJ whole genome shotgun (WGS) entry which is preliminary data.</text>
</comment>
<dbReference type="Pfam" id="PF14111">
    <property type="entry name" value="DUF4283"/>
    <property type="match status" value="1"/>
</dbReference>
<dbReference type="AlphaFoldDB" id="A0A7J0GRZ3"/>
<feature type="domain" description="DUF4283" evidence="3">
    <location>
        <begin position="353"/>
        <end position="431"/>
    </location>
</feature>
<feature type="signal peptide" evidence="2">
    <location>
        <begin position="1"/>
        <end position="18"/>
    </location>
</feature>
<organism evidence="4 5">
    <name type="scientific">Actinidia rufa</name>
    <dbReference type="NCBI Taxonomy" id="165716"/>
    <lineage>
        <taxon>Eukaryota</taxon>
        <taxon>Viridiplantae</taxon>
        <taxon>Streptophyta</taxon>
        <taxon>Embryophyta</taxon>
        <taxon>Tracheophyta</taxon>
        <taxon>Spermatophyta</taxon>
        <taxon>Magnoliopsida</taxon>
        <taxon>eudicotyledons</taxon>
        <taxon>Gunneridae</taxon>
        <taxon>Pentapetalae</taxon>
        <taxon>asterids</taxon>
        <taxon>Ericales</taxon>
        <taxon>Actinidiaceae</taxon>
        <taxon>Actinidia</taxon>
    </lineage>
</organism>
<feature type="compositionally biased region" description="Polar residues" evidence="1">
    <location>
        <begin position="196"/>
        <end position="208"/>
    </location>
</feature>
<proteinExistence type="predicted"/>
<keyword evidence="2" id="KW-0732">Signal</keyword>
<gene>
    <name evidence="4" type="ORF">Acr_23g0019800</name>
</gene>
<feature type="chain" id="PRO_5029624548" description="DUF4283 domain-containing protein" evidence="2">
    <location>
        <begin position="19"/>
        <end position="449"/>
    </location>
</feature>
<feature type="region of interest" description="Disordered" evidence="1">
    <location>
        <begin position="35"/>
        <end position="58"/>
    </location>
</feature>
<feature type="region of interest" description="Disordered" evidence="1">
    <location>
        <begin position="183"/>
        <end position="208"/>
    </location>
</feature>
<name>A0A7J0GRZ3_9ERIC</name>
<dbReference type="EMBL" id="BJWL01000023">
    <property type="protein sequence ID" value="GFZ13595.1"/>
    <property type="molecule type" value="Genomic_DNA"/>
</dbReference>
<reference evidence="4 5" key="1">
    <citation type="submission" date="2019-07" db="EMBL/GenBank/DDBJ databases">
        <title>De Novo Assembly of kiwifruit Actinidia rufa.</title>
        <authorList>
            <person name="Sugita-Konishi S."/>
            <person name="Sato K."/>
            <person name="Mori E."/>
            <person name="Abe Y."/>
            <person name="Kisaki G."/>
            <person name="Hamano K."/>
            <person name="Suezawa K."/>
            <person name="Otani M."/>
            <person name="Fukuda T."/>
            <person name="Manabe T."/>
            <person name="Gomi K."/>
            <person name="Tabuchi M."/>
            <person name="Akimitsu K."/>
            <person name="Kataoka I."/>
        </authorList>
    </citation>
    <scope>NUCLEOTIDE SEQUENCE [LARGE SCALE GENOMIC DNA]</scope>
    <source>
        <strain evidence="5">cv. Fuchu</strain>
    </source>
</reference>
<keyword evidence="5" id="KW-1185">Reference proteome</keyword>
<dbReference type="InterPro" id="IPR025558">
    <property type="entry name" value="DUF4283"/>
</dbReference>
<evidence type="ECO:0000313" key="4">
    <source>
        <dbReference type="EMBL" id="GFZ13595.1"/>
    </source>
</evidence>
<evidence type="ECO:0000313" key="5">
    <source>
        <dbReference type="Proteomes" id="UP000585474"/>
    </source>
</evidence>